<accession>A0A1L8D7F1</accession>
<dbReference type="AlphaFoldDB" id="A0A1L8D7F1"/>
<sequence length="72" mass="8829">MRDIDDIDAKKKRFNTKIVKRKYSYKRISFIFKLYSKILSLFFLPYGRRKCSRAKTEKCVLKQSEKVMKRKE</sequence>
<reference evidence="1" key="1">
    <citation type="submission" date="2016-12" db="EMBL/GenBank/DDBJ databases">
        <title>An insight into the sialome and mialome of the sand fly, Nyssomyia neivai.</title>
        <authorList>
            <person name="Sebastian V."/>
            <person name="Goulart T.M."/>
            <person name="Oliveira W."/>
            <person name="Calvo E."/>
            <person name="Oliveira L.F."/>
            <person name="Pinto M.C."/>
            <person name="Rosselino A.M."/>
            <person name="Ribeiro J.M."/>
        </authorList>
    </citation>
    <scope>NUCLEOTIDE SEQUENCE</scope>
</reference>
<protein>
    <submittedName>
        <fullName evidence="1">Uncharacterized protein</fullName>
    </submittedName>
</protein>
<evidence type="ECO:0000313" key="1">
    <source>
        <dbReference type="EMBL" id="JAV02371.1"/>
    </source>
</evidence>
<name>A0A1L8D7F1_9DIPT</name>
<dbReference type="EMBL" id="GFDF01011713">
    <property type="protein sequence ID" value="JAV02371.1"/>
    <property type="molecule type" value="Transcribed_RNA"/>
</dbReference>
<proteinExistence type="predicted"/>
<organism evidence="1">
    <name type="scientific">Nyssomyia neivai</name>
    <dbReference type="NCBI Taxonomy" id="330878"/>
    <lineage>
        <taxon>Eukaryota</taxon>
        <taxon>Metazoa</taxon>
        <taxon>Ecdysozoa</taxon>
        <taxon>Arthropoda</taxon>
        <taxon>Hexapoda</taxon>
        <taxon>Insecta</taxon>
        <taxon>Pterygota</taxon>
        <taxon>Neoptera</taxon>
        <taxon>Endopterygota</taxon>
        <taxon>Diptera</taxon>
        <taxon>Nematocera</taxon>
        <taxon>Psychodoidea</taxon>
        <taxon>Psychodidae</taxon>
        <taxon>Nyssomyia</taxon>
    </lineage>
</organism>